<proteinExistence type="predicted"/>
<reference evidence="1" key="4">
    <citation type="journal article" date="2023" name="Microbiol. Resour. Announc.">
        <title>Complete Genome Sequence of Vulcanisaeta souniana Strain IC-059, a Hyperthermophilic Archaeon Isolated from Hot Spring Water in Japan.</title>
        <authorList>
            <person name="Kato S."/>
            <person name="Itoh T."/>
            <person name="Wu L."/>
            <person name="Ma J."/>
            <person name="Ohkuma M."/>
        </authorList>
    </citation>
    <scope>NUCLEOTIDE SEQUENCE</scope>
    <source>
        <strain evidence="1">JCM 11219</strain>
    </source>
</reference>
<accession>A0A830EA30</accession>
<reference evidence="2" key="2">
    <citation type="submission" date="2020-09" db="EMBL/GenBank/DDBJ databases">
        <authorList>
            <person name="Sun Q."/>
            <person name="Ohkuma M."/>
        </authorList>
    </citation>
    <scope>NUCLEOTIDE SEQUENCE</scope>
    <source>
        <strain evidence="2">JCM 11219</strain>
    </source>
</reference>
<sequence>MDIIEAVRRITVSTCQRETCFQDYIATLMNARTRVVINGVEVDVYGNDIAIEIKVNPRIYDGIGQALTYKRLLGIREVWLIHIFTYRADAQQWCKELGKILSGLGIDYAVITPSHKCINNE</sequence>
<dbReference type="AlphaFoldDB" id="A0A830EA30"/>
<reference evidence="2" key="1">
    <citation type="journal article" date="2014" name="Int. J. Syst. Evol. Microbiol.">
        <title>Complete genome sequence of Corynebacterium casei LMG S-19264T (=DSM 44701T), isolated from a smear-ripened cheese.</title>
        <authorList>
            <consortium name="US DOE Joint Genome Institute (JGI-PGF)"/>
            <person name="Walter F."/>
            <person name="Albersmeier A."/>
            <person name="Kalinowski J."/>
            <person name="Ruckert C."/>
        </authorList>
    </citation>
    <scope>NUCLEOTIDE SEQUENCE</scope>
    <source>
        <strain evidence="2">JCM 11219</strain>
    </source>
</reference>
<dbReference type="Proteomes" id="UP001060771">
    <property type="component" value="Chromosome"/>
</dbReference>
<keyword evidence="4" id="KW-1185">Reference proteome</keyword>
<evidence type="ECO:0000313" key="4">
    <source>
        <dbReference type="Proteomes" id="UP001060771"/>
    </source>
</evidence>
<evidence type="ECO:0000313" key="2">
    <source>
        <dbReference type="EMBL" id="GGI84043.1"/>
    </source>
</evidence>
<name>A0A830EA30_9CREN</name>
<dbReference type="GeneID" id="76207375"/>
<dbReference type="RefSeq" id="WP_188603898.1">
    <property type="nucleotide sequence ID" value="NZ_AP026830.1"/>
</dbReference>
<dbReference type="Proteomes" id="UP000657075">
    <property type="component" value="Unassembled WGS sequence"/>
</dbReference>
<evidence type="ECO:0000313" key="3">
    <source>
        <dbReference type="Proteomes" id="UP000657075"/>
    </source>
</evidence>
<protein>
    <submittedName>
        <fullName evidence="2">Uncharacterized protein</fullName>
    </submittedName>
</protein>
<evidence type="ECO:0000313" key="1">
    <source>
        <dbReference type="EMBL" id="BDR92742.1"/>
    </source>
</evidence>
<organism evidence="2 3">
    <name type="scientific">Vulcanisaeta souniana JCM 11219</name>
    <dbReference type="NCBI Taxonomy" id="1293586"/>
    <lineage>
        <taxon>Archaea</taxon>
        <taxon>Thermoproteota</taxon>
        <taxon>Thermoprotei</taxon>
        <taxon>Thermoproteales</taxon>
        <taxon>Thermoproteaceae</taxon>
        <taxon>Vulcanisaeta</taxon>
    </lineage>
</organism>
<gene>
    <name evidence="2" type="ORF">GCM10007112_21150</name>
    <name evidence="1" type="ORF">Vsou_18350</name>
</gene>
<dbReference type="OrthoDB" id="382396at2157"/>
<reference evidence="4" key="3">
    <citation type="submission" date="2022-09" db="EMBL/GenBank/DDBJ databases">
        <title>Complete genome sequence of Vulcanisaeta souniana.</title>
        <authorList>
            <person name="Kato S."/>
            <person name="Itoh T."/>
            <person name="Ohkuma M."/>
        </authorList>
    </citation>
    <scope>NUCLEOTIDE SEQUENCE [LARGE SCALE GENOMIC DNA]</scope>
    <source>
        <strain evidence="4">JCM 11219</strain>
    </source>
</reference>
<dbReference type="EMBL" id="AP026830">
    <property type="protein sequence ID" value="BDR92742.1"/>
    <property type="molecule type" value="Genomic_DNA"/>
</dbReference>
<dbReference type="EMBL" id="BMNM01000011">
    <property type="protein sequence ID" value="GGI84043.1"/>
    <property type="molecule type" value="Genomic_DNA"/>
</dbReference>